<dbReference type="HAMAP" id="MF_00506">
    <property type="entry name" value="UPF0180"/>
    <property type="match status" value="1"/>
</dbReference>
<dbReference type="EMBL" id="QJJQ01000019">
    <property type="protein sequence ID" value="PXW82322.1"/>
    <property type="molecule type" value="Genomic_DNA"/>
</dbReference>
<sequence length="80" mass="8529">MARIGVEPALSNIKSALTEMGHDVVDLRSENDAHHCDCCIISGIDKDMMGIADIVIEGPVINADGATTDEVCQMVSERLS</sequence>
<name>A0A2V3VKG7_9BACI</name>
<protein>
    <recommendedName>
        <fullName evidence="1">UPF0180 protein DFR56_1198</fullName>
    </recommendedName>
</protein>
<dbReference type="Proteomes" id="UP000247978">
    <property type="component" value="Unassembled WGS sequence"/>
</dbReference>
<accession>A0A2V3VKG7</accession>
<comment type="caution">
    <text evidence="2">The sequence shown here is derived from an EMBL/GenBank/DDBJ whole genome shotgun (WGS) entry which is preliminary data.</text>
</comment>
<reference evidence="2 3" key="1">
    <citation type="submission" date="2018-05" db="EMBL/GenBank/DDBJ databases">
        <title>Genomic Encyclopedia of Type Strains, Phase IV (KMG-IV): sequencing the most valuable type-strain genomes for metagenomic binning, comparative biology and taxonomic classification.</title>
        <authorList>
            <person name="Goeker M."/>
        </authorList>
    </citation>
    <scope>NUCLEOTIDE SEQUENCE [LARGE SCALE GENOMIC DNA]</scope>
    <source>
        <strain evidence="2 3">DSM 28556</strain>
    </source>
</reference>
<dbReference type="OrthoDB" id="1708042at2"/>
<evidence type="ECO:0000313" key="3">
    <source>
        <dbReference type="Proteomes" id="UP000247978"/>
    </source>
</evidence>
<dbReference type="NCBIfam" id="NF002845">
    <property type="entry name" value="PRK03094.1"/>
    <property type="match status" value="1"/>
</dbReference>
<keyword evidence="3" id="KW-1185">Reference proteome</keyword>
<dbReference type="AlphaFoldDB" id="A0A2V3VKG7"/>
<gene>
    <name evidence="2" type="ORF">DFR56_1198</name>
</gene>
<dbReference type="RefSeq" id="WP_110397124.1">
    <property type="nucleotide sequence ID" value="NZ_JBHUHB010000001.1"/>
</dbReference>
<evidence type="ECO:0000313" key="2">
    <source>
        <dbReference type="EMBL" id="PXW82322.1"/>
    </source>
</evidence>
<comment type="similarity">
    <text evidence="1">Belongs to the UPF0180 family.</text>
</comment>
<organism evidence="2 3">
    <name type="scientific">Pseudogracilibacillus auburnensis</name>
    <dbReference type="NCBI Taxonomy" id="1494959"/>
    <lineage>
        <taxon>Bacteria</taxon>
        <taxon>Bacillati</taxon>
        <taxon>Bacillota</taxon>
        <taxon>Bacilli</taxon>
        <taxon>Bacillales</taxon>
        <taxon>Bacillaceae</taxon>
        <taxon>Pseudogracilibacillus</taxon>
    </lineage>
</organism>
<proteinExistence type="inferred from homology"/>
<dbReference type="InterPro" id="IPR005370">
    <property type="entry name" value="UPF0180"/>
</dbReference>
<dbReference type="Pfam" id="PF03698">
    <property type="entry name" value="UPF0180"/>
    <property type="match status" value="1"/>
</dbReference>
<evidence type="ECO:0000256" key="1">
    <source>
        <dbReference type="HAMAP-Rule" id="MF_00506"/>
    </source>
</evidence>